<dbReference type="Proteomes" id="UP000251891">
    <property type="component" value="Unassembled WGS sequence"/>
</dbReference>
<organism evidence="1 2">
    <name type="scientific">Actinomadura craniellae</name>
    <dbReference type="NCBI Taxonomy" id="2231787"/>
    <lineage>
        <taxon>Bacteria</taxon>
        <taxon>Bacillati</taxon>
        <taxon>Actinomycetota</taxon>
        <taxon>Actinomycetes</taxon>
        <taxon>Streptosporangiales</taxon>
        <taxon>Thermomonosporaceae</taxon>
        <taxon>Actinomadura</taxon>
    </lineage>
</organism>
<dbReference type="Gene3D" id="3.40.50.10540">
    <property type="entry name" value="Crotonobetainyl-coa:carnitine coa-transferase, domain 1"/>
    <property type="match status" value="1"/>
</dbReference>
<protein>
    <submittedName>
        <fullName evidence="1">CoA transferase</fullName>
    </submittedName>
</protein>
<keyword evidence="2" id="KW-1185">Reference proteome</keyword>
<dbReference type="PANTHER" id="PTHR48228:SF2">
    <property type="entry name" value="E-CINNAMOYL-COA:R-PHENYLLACTATE COA TRANSFERASE LARGE SUBUNIT"/>
    <property type="match status" value="1"/>
</dbReference>
<dbReference type="InterPro" id="IPR044855">
    <property type="entry name" value="CoA-Trfase_III_dom3_sf"/>
</dbReference>
<dbReference type="RefSeq" id="WP_111863057.1">
    <property type="nucleotide sequence ID" value="NZ_QLYX01000001.1"/>
</dbReference>
<dbReference type="OrthoDB" id="9797653at2"/>
<dbReference type="GO" id="GO:0016740">
    <property type="term" value="F:transferase activity"/>
    <property type="evidence" value="ECO:0007669"/>
    <property type="project" value="UniProtKB-KW"/>
</dbReference>
<evidence type="ECO:0000313" key="2">
    <source>
        <dbReference type="Proteomes" id="UP000251891"/>
    </source>
</evidence>
<keyword evidence="1" id="KW-0808">Transferase</keyword>
<accession>A0A365HFX8</accession>
<sequence>MEGVRVLEVAQFTFVPSAGAVLADWGADVIKIEHAERGDAQRGLIKALGQDVISQGSSFAPIMDGPNRGKRSIGLSLEKPEATQVLHELIRSSDVFLTNFLPSARAKLGIDIDDVRAVNPDIIYAVGTSFAHSGPEADKGGYDGTAFWARGGSADTATAPDSEFLVQQPGGAYGDNIGGMTIAGGIAAALFARGRGMGPATVDISLLGVGAWASQLNVNLAMMAGGPLPKHDPRAGNISNPLTGTYRTSDERWLSLVMLQPGRYWPEFCEKVGRPELATDERFDSAEKLMANAKEAAEIVAGIIVARTKDEWIAAFDGMEGQWAVVQNTYEVGQDPALRAVGQIVDVVDAEGATRQLVASPVQFNREAPQLRRGPLFAEHTDEILRELGLTDEELVNLKIAGAAT</sequence>
<name>A0A365HFX8_9ACTN</name>
<dbReference type="InterPro" id="IPR050509">
    <property type="entry name" value="CoA-transferase_III"/>
</dbReference>
<gene>
    <name evidence="1" type="ORF">DPM19_02225</name>
</gene>
<reference evidence="1 2" key="1">
    <citation type="submission" date="2018-06" db="EMBL/GenBank/DDBJ databases">
        <title>Actinomadura craniellae sp. nov. isolated from marine sponge Craniella sp.</title>
        <authorList>
            <person name="Li L."/>
            <person name="Xu Q.H."/>
            <person name="Lin H.W."/>
            <person name="Lu Y.H."/>
        </authorList>
    </citation>
    <scope>NUCLEOTIDE SEQUENCE [LARGE SCALE GENOMIC DNA]</scope>
    <source>
        <strain evidence="1 2">LHW63021</strain>
    </source>
</reference>
<dbReference type="Gene3D" id="3.30.1540.10">
    <property type="entry name" value="formyl-coa transferase, domain 3"/>
    <property type="match status" value="1"/>
</dbReference>
<proteinExistence type="predicted"/>
<dbReference type="AlphaFoldDB" id="A0A365HFX8"/>
<evidence type="ECO:0000313" key="1">
    <source>
        <dbReference type="EMBL" id="RAY17003.1"/>
    </source>
</evidence>
<dbReference type="SUPFAM" id="SSF89796">
    <property type="entry name" value="CoA-transferase family III (CaiB/BaiF)"/>
    <property type="match status" value="1"/>
</dbReference>
<comment type="caution">
    <text evidence="1">The sequence shown here is derived from an EMBL/GenBank/DDBJ whole genome shotgun (WGS) entry which is preliminary data.</text>
</comment>
<dbReference type="InterPro" id="IPR003673">
    <property type="entry name" value="CoA-Trfase_fam_III"/>
</dbReference>
<dbReference type="InterPro" id="IPR023606">
    <property type="entry name" value="CoA-Trfase_III_dom_1_sf"/>
</dbReference>
<dbReference type="EMBL" id="QLYX01000001">
    <property type="protein sequence ID" value="RAY17003.1"/>
    <property type="molecule type" value="Genomic_DNA"/>
</dbReference>
<dbReference type="PANTHER" id="PTHR48228">
    <property type="entry name" value="SUCCINYL-COA--D-CITRAMALATE COA-TRANSFERASE"/>
    <property type="match status" value="1"/>
</dbReference>
<dbReference type="Pfam" id="PF02515">
    <property type="entry name" value="CoA_transf_3"/>
    <property type="match status" value="1"/>
</dbReference>